<keyword evidence="3" id="KW-1185">Reference proteome</keyword>
<dbReference type="EMBL" id="JAFEUO010000005">
    <property type="protein sequence ID" value="MBM7084821.1"/>
    <property type="molecule type" value="Genomic_DNA"/>
</dbReference>
<dbReference type="Pfam" id="PF00561">
    <property type="entry name" value="Abhydrolase_1"/>
    <property type="match status" value="1"/>
</dbReference>
<feature type="domain" description="AB hydrolase-1" evidence="1">
    <location>
        <begin position="31"/>
        <end position="247"/>
    </location>
</feature>
<dbReference type="PANTHER" id="PTHR43798:SF33">
    <property type="entry name" value="HYDROLASE, PUTATIVE (AFU_ORTHOLOGUE AFUA_2G14860)-RELATED"/>
    <property type="match status" value="1"/>
</dbReference>
<name>A0ABS2JF42_9ACTN</name>
<proteinExistence type="predicted"/>
<dbReference type="PANTHER" id="PTHR43798">
    <property type="entry name" value="MONOACYLGLYCEROL LIPASE"/>
    <property type="match status" value="1"/>
</dbReference>
<keyword evidence="2" id="KW-0378">Hydrolase</keyword>
<organism evidence="2 3">
    <name type="scientific">Micromonospora humidisoli</name>
    <dbReference type="NCBI Taxonomy" id="2807622"/>
    <lineage>
        <taxon>Bacteria</taxon>
        <taxon>Bacillati</taxon>
        <taxon>Actinomycetota</taxon>
        <taxon>Actinomycetes</taxon>
        <taxon>Micromonosporales</taxon>
        <taxon>Micromonosporaceae</taxon>
        <taxon>Micromonospora</taxon>
    </lineage>
</organism>
<comment type="caution">
    <text evidence="2">The sequence shown here is derived from an EMBL/GenBank/DDBJ whole genome shotgun (WGS) entry which is preliminary data.</text>
</comment>
<evidence type="ECO:0000313" key="2">
    <source>
        <dbReference type="EMBL" id="MBM7084821.1"/>
    </source>
</evidence>
<evidence type="ECO:0000259" key="1">
    <source>
        <dbReference type="Pfam" id="PF00561"/>
    </source>
</evidence>
<dbReference type="Gene3D" id="3.40.50.1820">
    <property type="entry name" value="alpha/beta hydrolase"/>
    <property type="match status" value="1"/>
</dbReference>
<dbReference type="SUPFAM" id="SSF53474">
    <property type="entry name" value="alpha/beta-Hydrolases"/>
    <property type="match status" value="1"/>
</dbReference>
<gene>
    <name evidence="2" type="ORF">JQN84_20100</name>
</gene>
<dbReference type="InterPro" id="IPR050266">
    <property type="entry name" value="AB_hydrolase_sf"/>
</dbReference>
<sequence>MSRVRGTAHRGYVDLPWGQVHYREAGTPDRPTLLIVHQSPLSSATYDAALAPLAACGLHVVAVDTPGFGMSDPPPHPWTIPEYATALWQTADALGLDRVHLLGQHTGATIGAEAALRAPHRVGRLILQGLPLYDPAERAEKKATYAPGYRPGRDGSHLLVIWNRVYGLYPRLTPDEADRQVAEYLMTGPDYATGYRAVFDHTLDTAALAAVPTVLLHGADDLVDRMTPAVRAALPHAPLVTIPGGTDFVADEQPEAFATAVAAQLGVAAVTP</sequence>
<dbReference type="InterPro" id="IPR000073">
    <property type="entry name" value="AB_hydrolase_1"/>
</dbReference>
<dbReference type="PRINTS" id="PR00111">
    <property type="entry name" value="ABHYDROLASE"/>
</dbReference>
<reference evidence="2 3" key="1">
    <citation type="submission" date="2021-02" db="EMBL/GenBank/DDBJ databases">
        <authorList>
            <person name="Lee D.-H."/>
        </authorList>
    </citation>
    <scope>NUCLEOTIDE SEQUENCE [LARGE SCALE GENOMIC DNA]</scope>
    <source>
        <strain evidence="2 3">MMS20-R2-29</strain>
    </source>
</reference>
<evidence type="ECO:0000313" key="3">
    <source>
        <dbReference type="Proteomes" id="UP000809587"/>
    </source>
</evidence>
<dbReference type="GO" id="GO:0016787">
    <property type="term" value="F:hydrolase activity"/>
    <property type="evidence" value="ECO:0007669"/>
    <property type="project" value="UniProtKB-KW"/>
</dbReference>
<dbReference type="Proteomes" id="UP000809587">
    <property type="component" value="Unassembled WGS sequence"/>
</dbReference>
<dbReference type="RefSeq" id="WP_204959967.1">
    <property type="nucleotide sequence ID" value="NZ_JAFEUO010000005.1"/>
</dbReference>
<dbReference type="InterPro" id="IPR029058">
    <property type="entry name" value="AB_hydrolase_fold"/>
</dbReference>
<protein>
    <submittedName>
        <fullName evidence="2">Alpha/beta fold hydrolase</fullName>
    </submittedName>
</protein>
<accession>A0ABS2JF42</accession>